<dbReference type="Proteomes" id="UP000662185">
    <property type="component" value="Unassembled WGS sequence"/>
</dbReference>
<proteinExistence type="predicted"/>
<organism evidence="2 3">
    <name type="scientific">Anabaena sphaerica FACHB-251</name>
    <dbReference type="NCBI Taxonomy" id="2692883"/>
    <lineage>
        <taxon>Bacteria</taxon>
        <taxon>Bacillati</taxon>
        <taxon>Cyanobacteriota</taxon>
        <taxon>Cyanophyceae</taxon>
        <taxon>Nostocales</taxon>
        <taxon>Nostocaceae</taxon>
        <taxon>Anabaena</taxon>
    </lineage>
</organism>
<feature type="chain" id="PRO_5036930654" evidence="1">
    <location>
        <begin position="25"/>
        <end position="161"/>
    </location>
</feature>
<keyword evidence="1" id="KW-0732">Signal</keyword>
<dbReference type="AlphaFoldDB" id="A0A926WM92"/>
<accession>A0A926WM92</accession>
<evidence type="ECO:0000256" key="1">
    <source>
        <dbReference type="SAM" id="SignalP"/>
    </source>
</evidence>
<feature type="signal peptide" evidence="1">
    <location>
        <begin position="1"/>
        <end position="24"/>
    </location>
</feature>
<keyword evidence="3" id="KW-1185">Reference proteome</keyword>
<protein>
    <submittedName>
        <fullName evidence="2">Uncharacterized protein</fullName>
    </submittedName>
</protein>
<dbReference type="EMBL" id="JACJQU010000029">
    <property type="protein sequence ID" value="MBD2296732.1"/>
    <property type="molecule type" value="Genomic_DNA"/>
</dbReference>
<name>A0A926WM92_9NOST</name>
<evidence type="ECO:0000313" key="2">
    <source>
        <dbReference type="EMBL" id="MBD2296732.1"/>
    </source>
</evidence>
<comment type="caution">
    <text evidence="2">The sequence shown here is derived from an EMBL/GenBank/DDBJ whole genome shotgun (WGS) entry which is preliminary data.</text>
</comment>
<evidence type="ECO:0000313" key="3">
    <source>
        <dbReference type="Proteomes" id="UP000662185"/>
    </source>
</evidence>
<reference evidence="3" key="1">
    <citation type="journal article" date="2020" name="ISME J.">
        <title>Comparative genomics reveals insights into cyanobacterial evolution and habitat adaptation.</title>
        <authorList>
            <person name="Chen M.Y."/>
            <person name="Teng W.K."/>
            <person name="Zhao L."/>
            <person name="Hu C.X."/>
            <person name="Zhou Y.K."/>
            <person name="Han B.P."/>
            <person name="Song L.R."/>
            <person name="Shu W.S."/>
        </authorList>
    </citation>
    <scope>NUCLEOTIDE SEQUENCE [LARGE SCALE GENOMIC DNA]</scope>
    <source>
        <strain evidence="3">FACHB-251</strain>
    </source>
</reference>
<gene>
    <name evidence="2" type="ORF">H6G06_25425</name>
</gene>
<sequence>MRPCVLFLVATGLSTSVLISPASATGYDDVLASRINVEKSAIGYGITFVPKNNSYSYQIQVAGKGLINDLACDRFAATEQQKLDWKTVKIKIGTDNSALYAESQVVPVLGGQVYRNKVASSIHIRVVVSDENKKEIYKSNWIGGEDIKGWGWTGNCAWVSE</sequence>